<feature type="region of interest" description="Disordered" evidence="1">
    <location>
        <begin position="1"/>
        <end position="43"/>
    </location>
</feature>
<name>A0AAE0S560_9BIVA</name>
<reference evidence="2" key="2">
    <citation type="journal article" date="2021" name="Genome Biol. Evol.">
        <title>Developing a high-quality reference genome for a parasitic bivalve with doubly uniparental inheritance (Bivalvia: Unionida).</title>
        <authorList>
            <person name="Smith C.H."/>
        </authorList>
    </citation>
    <scope>NUCLEOTIDE SEQUENCE</scope>
    <source>
        <strain evidence="2">CHS0354</strain>
        <tissue evidence="2">Mantle</tissue>
    </source>
</reference>
<gene>
    <name evidence="2" type="ORF">CHS0354_020149</name>
</gene>
<dbReference type="Proteomes" id="UP001195483">
    <property type="component" value="Unassembled WGS sequence"/>
</dbReference>
<sequence length="76" mass="8487">MPAGIKTLDRRAALAPRTGNRQWTSNANGGKGSQQPKSVQSSRELVRTELFLADSRRLIMHSKSRVTDNCSYILKE</sequence>
<evidence type="ECO:0000313" key="2">
    <source>
        <dbReference type="EMBL" id="KAK3585432.1"/>
    </source>
</evidence>
<evidence type="ECO:0000256" key="1">
    <source>
        <dbReference type="SAM" id="MobiDB-lite"/>
    </source>
</evidence>
<organism evidence="2 3">
    <name type="scientific">Potamilus streckersoni</name>
    <dbReference type="NCBI Taxonomy" id="2493646"/>
    <lineage>
        <taxon>Eukaryota</taxon>
        <taxon>Metazoa</taxon>
        <taxon>Spiralia</taxon>
        <taxon>Lophotrochozoa</taxon>
        <taxon>Mollusca</taxon>
        <taxon>Bivalvia</taxon>
        <taxon>Autobranchia</taxon>
        <taxon>Heteroconchia</taxon>
        <taxon>Palaeoheterodonta</taxon>
        <taxon>Unionida</taxon>
        <taxon>Unionoidea</taxon>
        <taxon>Unionidae</taxon>
        <taxon>Ambleminae</taxon>
        <taxon>Lampsilini</taxon>
        <taxon>Potamilus</taxon>
    </lineage>
</organism>
<evidence type="ECO:0000313" key="3">
    <source>
        <dbReference type="Proteomes" id="UP001195483"/>
    </source>
</evidence>
<dbReference type="AlphaFoldDB" id="A0AAE0S560"/>
<dbReference type="EMBL" id="JAEAOA010001226">
    <property type="protein sequence ID" value="KAK3585432.1"/>
    <property type="molecule type" value="Genomic_DNA"/>
</dbReference>
<keyword evidence="3" id="KW-1185">Reference proteome</keyword>
<proteinExistence type="predicted"/>
<accession>A0AAE0S560</accession>
<comment type="caution">
    <text evidence="2">The sequence shown here is derived from an EMBL/GenBank/DDBJ whole genome shotgun (WGS) entry which is preliminary data.</text>
</comment>
<feature type="compositionally biased region" description="Polar residues" evidence="1">
    <location>
        <begin position="19"/>
        <end position="43"/>
    </location>
</feature>
<reference evidence="2" key="1">
    <citation type="journal article" date="2021" name="Genome Biol. Evol.">
        <title>A High-Quality Reference Genome for a Parasitic Bivalve with Doubly Uniparental Inheritance (Bivalvia: Unionida).</title>
        <authorList>
            <person name="Smith C.H."/>
        </authorList>
    </citation>
    <scope>NUCLEOTIDE SEQUENCE</scope>
    <source>
        <strain evidence="2">CHS0354</strain>
    </source>
</reference>
<protein>
    <submittedName>
        <fullName evidence="2">Uncharacterized protein</fullName>
    </submittedName>
</protein>
<reference evidence="2" key="3">
    <citation type="submission" date="2023-05" db="EMBL/GenBank/DDBJ databases">
        <authorList>
            <person name="Smith C.H."/>
        </authorList>
    </citation>
    <scope>NUCLEOTIDE SEQUENCE</scope>
    <source>
        <strain evidence="2">CHS0354</strain>
        <tissue evidence="2">Mantle</tissue>
    </source>
</reference>